<evidence type="ECO:0000256" key="1">
    <source>
        <dbReference type="SAM" id="Phobius"/>
    </source>
</evidence>
<protein>
    <submittedName>
        <fullName evidence="2">Uncharacterized protein</fullName>
    </submittedName>
</protein>
<gene>
    <name evidence="2" type="ORF">CO690_00130</name>
</gene>
<evidence type="ECO:0000313" key="2">
    <source>
        <dbReference type="EMBL" id="ATF62158.1"/>
    </source>
</evidence>
<keyword evidence="1" id="KW-0472">Membrane</keyword>
<accession>A0A291DCH2</accession>
<keyword evidence="2" id="KW-0614">Plasmid</keyword>
<reference evidence="3" key="1">
    <citation type="submission" date="2017-09" db="EMBL/GenBank/DDBJ databases">
        <title>FDA dAtabase for Regulatory Grade micrObial Sequences (FDA-ARGOS): Supporting development and validation of Infectious Disease Dx tests.</title>
        <authorList>
            <person name="Minogue T."/>
            <person name="Wolcott M."/>
            <person name="Wasieloski L."/>
            <person name="Aguilar W."/>
            <person name="Moore D."/>
            <person name="Tallon L."/>
            <person name="Sadzewicz L."/>
            <person name="Ott S."/>
            <person name="Zhao X."/>
            <person name="Nagaraj S."/>
            <person name="Vavikolanu K."/>
            <person name="Aluvathingal J."/>
            <person name="Nadendla S."/>
            <person name="Sichtig H."/>
        </authorList>
    </citation>
    <scope>NUCLEOTIDE SEQUENCE [LARGE SCALE GENOMIC DNA]</scope>
    <source>
        <strain evidence="3">FDAARGOS_369</strain>
        <plasmid evidence="3">Plasmid unnamed</plasmid>
    </source>
</reference>
<dbReference type="AlphaFoldDB" id="A0A291DCH2"/>
<name>A0A291DCH2_9MICC</name>
<feature type="transmembrane region" description="Helical" evidence="1">
    <location>
        <begin position="20"/>
        <end position="40"/>
    </location>
</feature>
<geneLocation type="plasmid" evidence="2">
    <name>unnamed</name>
</geneLocation>
<evidence type="ECO:0000313" key="3">
    <source>
        <dbReference type="Proteomes" id="UP000218628"/>
    </source>
</evidence>
<sequence length="215" mass="25209">MLSSLFTSSTPPPNENEFAVNLVLLFFLLILMLFAAFAVWHDSETAHKIKNKMTWHLVTTIEKESIDKETRLENLKIRDWNPFIKKAYITKDPTYADVLRHRPHIRFKAKSPVQKWGEELESVFSYQDGDTWSMDYPSLYWNGDPENAAPGERLNSVIHIVPSDKDYSYCTTEIWHYRLCNRKQLKEEGKDHEHTGMCELVNSVKHVTWHIKVKG</sequence>
<proteinExistence type="predicted"/>
<dbReference type="Proteomes" id="UP000218628">
    <property type="component" value="Plasmid unnamed"/>
</dbReference>
<dbReference type="RefSeq" id="WP_096740550.1">
    <property type="nucleotide sequence ID" value="NZ_CP023509.1"/>
</dbReference>
<keyword evidence="1" id="KW-1133">Transmembrane helix</keyword>
<keyword evidence="1" id="KW-0812">Transmembrane</keyword>
<organism evidence="2 3">
    <name type="scientific">Rothia mucilaginosa</name>
    <dbReference type="NCBI Taxonomy" id="43675"/>
    <lineage>
        <taxon>Bacteria</taxon>
        <taxon>Bacillati</taxon>
        <taxon>Actinomycetota</taxon>
        <taxon>Actinomycetes</taxon>
        <taxon>Micrococcales</taxon>
        <taxon>Micrococcaceae</taxon>
        <taxon>Rothia</taxon>
    </lineage>
</organism>
<dbReference type="EMBL" id="CP023509">
    <property type="protein sequence ID" value="ATF62158.1"/>
    <property type="molecule type" value="Genomic_DNA"/>
</dbReference>